<evidence type="ECO:0000259" key="1">
    <source>
        <dbReference type="Pfam" id="PF01979"/>
    </source>
</evidence>
<dbReference type="SUPFAM" id="SSF51338">
    <property type="entry name" value="Composite domain of metallo-dependent hydrolases"/>
    <property type="match status" value="1"/>
</dbReference>
<dbReference type="InterPro" id="IPR006680">
    <property type="entry name" value="Amidohydro-rel"/>
</dbReference>
<name>A0ABS4VX37_9PSEU</name>
<dbReference type="InterPro" id="IPR011059">
    <property type="entry name" value="Metal-dep_hydrolase_composite"/>
</dbReference>
<protein>
    <submittedName>
        <fullName evidence="2">Imidazolonepropionase-like amidohydrolase</fullName>
    </submittedName>
</protein>
<feature type="domain" description="Amidohydrolase-related" evidence="1">
    <location>
        <begin position="86"/>
        <end position="471"/>
    </location>
</feature>
<dbReference type="Gene3D" id="3.20.20.140">
    <property type="entry name" value="Metal-dependent hydrolases"/>
    <property type="match status" value="1"/>
</dbReference>
<dbReference type="Proteomes" id="UP001519295">
    <property type="component" value="Unassembled WGS sequence"/>
</dbReference>
<dbReference type="Gene3D" id="2.30.40.10">
    <property type="entry name" value="Urease, subunit C, domain 1"/>
    <property type="match status" value="1"/>
</dbReference>
<organism evidence="2 3">
    <name type="scientific">Pseudonocardia parietis</name>
    <dbReference type="NCBI Taxonomy" id="570936"/>
    <lineage>
        <taxon>Bacteria</taxon>
        <taxon>Bacillati</taxon>
        <taxon>Actinomycetota</taxon>
        <taxon>Actinomycetes</taxon>
        <taxon>Pseudonocardiales</taxon>
        <taxon>Pseudonocardiaceae</taxon>
        <taxon>Pseudonocardia</taxon>
    </lineage>
</organism>
<dbReference type="PANTHER" id="PTHR43135:SF3">
    <property type="entry name" value="ALPHA-D-RIBOSE 1-METHYLPHOSPHONATE 5-TRIPHOSPHATE DIPHOSPHATASE"/>
    <property type="match status" value="1"/>
</dbReference>
<dbReference type="Gene3D" id="3.40.50.10910">
    <property type="entry name" value="Amidohydrolase"/>
    <property type="match status" value="1"/>
</dbReference>
<evidence type="ECO:0000313" key="3">
    <source>
        <dbReference type="Proteomes" id="UP001519295"/>
    </source>
</evidence>
<gene>
    <name evidence="2" type="ORF">JOF36_004171</name>
</gene>
<comment type="caution">
    <text evidence="2">The sequence shown here is derived from an EMBL/GenBank/DDBJ whole genome shotgun (WGS) entry which is preliminary data.</text>
</comment>
<accession>A0ABS4VX37</accession>
<keyword evidence="3" id="KW-1185">Reference proteome</keyword>
<proteinExistence type="predicted"/>
<reference evidence="2 3" key="1">
    <citation type="submission" date="2021-03" db="EMBL/GenBank/DDBJ databases">
        <title>Sequencing the genomes of 1000 actinobacteria strains.</title>
        <authorList>
            <person name="Klenk H.-P."/>
        </authorList>
    </citation>
    <scope>NUCLEOTIDE SEQUENCE [LARGE SCALE GENOMIC DNA]</scope>
    <source>
        <strain evidence="2 3">DSM 45256</strain>
    </source>
</reference>
<dbReference type="InterPro" id="IPR032466">
    <property type="entry name" value="Metal_Hydrolase"/>
</dbReference>
<dbReference type="EMBL" id="JAGINU010000001">
    <property type="protein sequence ID" value="MBP2368475.1"/>
    <property type="molecule type" value="Genomic_DNA"/>
</dbReference>
<evidence type="ECO:0000313" key="2">
    <source>
        <dbReference type="EMBL" id="MBP2368475.1"/>
    </source>
</evidence>
<dbReference type="Pfam" id="PF01979">
    <property type="entry name" value="Amidohydro_1"/>
    <property type="match status" value="1"/>
</dbReference>
<dbReference type="InterPro" id="IPR051781">
    <property type="entry name" value="Metallo-dep_Hydrolase"/>
</dbReference>
<dbReference type="SUPFAM" id="SSF51556">
    <property type="entry name" value="Metallo-dependent hydrolases"/>
    <property type="match status" value="1"/>
</dbReference>
<sequence length="494" mass="53793">MEALEVPYTSKCTRSALACLERRYFVRMTQCEIHAYVGATVIDATGAPPRPDQTVVVIRRMITTVGPASQVPIPPGALVHDVSGKYLIPGLTDMHVHSEAETDDPRHFAGLYVANGVTAVREMWGRPVLHTIREKIESGELLGPRMTIASPLFDGEPGLWSDVPDTPIVTVTSPGQARRAVAEAIDNGADFIKVYSRLAPDAYRAVIAEAHRRDIAVAGHRSDNVPFLDQIESGQRSFEHLFGGLLPATSSDVDRLEAAMAAIRTSPEFHLGSWLKQITEVEWDAVASYDPTAASSVFERLVAADVAYTPTLAVHVAIDRPESIRLDDQRMEYLVPGTPESWGFLREQIYCGGGRSIEESAHHRDLLDRRRATVAAMDEAGVRLLAGTDSVGPGLFPGFSLHVELEQFVAAGLTPMRALQCATLEPARFLGRDDWAGTVQADRVADLVILDADPLVDIRNTQLIHSVVVDGYHVGPDDRAHLLATAQRIAGGDR</sequence>
<dbReference type="PANTHER" id="PTHR43135">
    <property type="entry name" value="ALPHA-D-RIBOSE 1-METHYLPHOSPHONATE 5-TRIPHOSPHATE DIPHOSPHATASE"/>
    <property type="match status" value="1"/>
</dbReference>